<dbReference type="PANTHER" id="PTHR22576:SF37">
    <property type="entry name" value="MUCOSA-ASSOCIATED LYMPHOID TISSUE LYMPHOMA TRANSLOCATION PROTEIN 1"/>
    <property type="match status" value="1"/>
</dbReference>
<dbReference type="Proteomes" id="UP000197269">
    <property type="component" value="Unassembled WGS sequence"/>
</dbReference>
<sequence length="862" mass="92070">MPEFHGTNRLAAILLIFLTALVFLGLERPAVSASGDQDGRRVALIVGNSVYKTLPSLPNPANDVQEVANTLRRAGFDVTIGINVDRIGLENTVRSFLRSAHNAEAGLIYYSGHGIQVGGQNFLVPVDATLETPYDVETQTMPLDLILNHLKQNSRVQLIFLDACRNNPFNAQKFWMAEKLEQVGATRGLARIDSDLGSLIAFSTEPGQVALDGEGALSPYSESFIKRASEPNKEIRQVLTDVRRDVIAMTNGKQVPWENSSLMDSFYFIPAPPPPSVEPMQQVSVPEGAAATRLPIAPPHDETGAALLVTLNQLPQTGKLSFDGRPVEQGAKLPAAALTALSYDSSGVAAGTVGLIGYTVSDPYGQATQGVVAITVSADAGAKLAQLEQQKQARLADAGAYLKSLPREVDTTIGVGPVEAHLPEVPASVAEMTFKVAALPDKGTLRAGDRVIGPGHVLEAADIPALSYEPQIGTENQPFALTLQAANDDLQPATITFKPTLDACDTEAAAPLDLQGVTAGKLPNEIDPAVALSACEDAVKTYPSVARFVYQLGRAQLANRDAKTAFATIKKAMDAGHVRAISELASLYLVGASVPANLGESSEIAAIGAKKGDPYALYAYGKSLFYGRGVKADTEEGLKLMLRAADLGHTYAMNELGYIFSNGVNIPADMERGIRFYESGLKRDDIYSMNSLGMIYRAGKGVPQDLEKALALFKKAADGGQPYAPRNIGLMYRDGQGVPKDEAAALSWLEMGAERGDYWSAFERAKMAKGDGSDAENLVTAAHYFALASALNRPGTGDPKKQSDKELASLAEPAKKKAAEAFSAELTAQELKALPKTKSLNERLTLLAKATWAKRNPRYDLF</sequence>
<evidence type="ECO:0000313" key="2">
    <source>
        <dbReference type="EMBL" id="OWO91191.1"/>
    </source>
</evidence>
<dbReference type="InterPro" id="IPR052039">
    <property type="entry name" value="Caspase-related_regulators"/>
</dbReference>
<accession>A0A246DM91</accession>
<comment type="caution">
    <text evidence="2">The sequence shown here is derived from an EMBL/GenBank/DDBJ whole genome shotgun (WGS) entry which is preliminary data.</text>
</comment>
<dbReference type="InterPro" id="IPR011990">
    <property type="entry name" value="TPR-like_helical_dom_sf"/>
</dbReference>
<dbReference type="AlphaFoldDB" id="A0A246DM91"/>
<dbReference type="GO" id="GO:0006508">
    <property type="term" value="P:proteolysis"/>
    <property type="evidence" value="ECO:0007669"/>
    <property type="project" value="InterPro"/>
</dbReference>
<dbReference type="PROSITE" id="PS50208">
    <property type="entry name" value="CASPASE_P20"/>
    <property type="match status" value="1"/>
</dbReference>
<name>A0A246DM91_9HYPH</name>
<dbReference type="Pfam" id="PF00656">
    <property type="entry name" value="Peptidase_C14"/>
    <property type="match status" value="1"/>
</dbReference>
<protein>
    <submittedName>
        <fullName evidence="2">Peptidase</fullName>
    </submittedName>
</protein>
<evidence type="ECO:0000313" key="3">
    <source>
        <dbReference type="Proteomes" id="UP000197269"/>
    </source>
</evidence>
<dbReference type="InterPro" id="IPR011600">
    <property type="entry name" value="Pept_C14_caspase"/>
</dbReference>
<dbReference type="InterPro" id="IPR001309">
    <property type="entry name" value="Pept_C14_p20"/>
</dbReference>
<dbReference type="RefSeq" id="WP_088396903.1">
    <property type="nucleotide sequence ID" value="NZ_MXPU01000026.1"/>
</dbReference>
<dbReference type="InterPro" id="IPR006597">
    <property type="entry name" value="Sel1-like"/>
</dbReference>
<dbReference type="EMBL" id="MXPU01000026">
    <property type="protein sequence ID" value="OWO91191.1"/>
    <property type="molecule type" value="Genomic_DNA"/>
</dbReference>
<dbReference type="PANTHER" id="PTHR22576">
    <property type="entry name" value="MUCOSA ASSOCIATED LYMPHOID TISSUE LYMPHOMA TRANSLOCATION PROTEIN 1/PARACASPASE"/>
    <property type="match status" value="1"/>
</dbReference>
<dbReference type="SUPFAM" id="SSF81901">
    <property type="entry name" value="HCP-like"/>
    <property type="match status" value="1"/>
</dbReference>
<evidence type="ECO:0000259" key="1">
    <source>
        <dbReference type="PROSITE" id="PS50208"/>
    </source>
</evidence>
<dbReference type="Pfam" id="PF08238">
    <property type="entry name" value="Sel1"/>
    <property type="match status" value="4"/>
</dbReference>
<dbReference type="SMART" id="SM00671">
    <property type="entry name" value="SEL1"/>
    <property type="match status" value="5"/>
</dbReference>
<proteinExistence type="predicted"/>
<dbReference type="SUPFAM" id="SSF52129">
    <property type="entry name" value="Caspase-like"/>
    <property type="match status" value="1"/>
</dbReference>
<dbReference type="Gene3D" id="3.40.50.1460">
    <property type="match status" value="1"/>
</dbReference>
<reference evidence="2 3" key="1">
    <citation type="submission" date="2017-03" db="EMBL/GenBank/DDBJ databases">
        <title>Genome of strain Rhizobium sp. CNPSo 668.</title>
        <authorList>
            <person name="Ribeiro R."/>
        </authorList>
    </citation>
    <scope>NUCLEOTIDE SEQUENCE [LARGE SCALE GENOMIC DNA]</scope>
    <source>
        <strain evidence="2 3">CNPSo 668</strain>
    </source>
</reference>
<feature type="domain" description="Caspase family p20" evidence="1">
    <location>
        <begin position="39"/>
        <end position="168"/>
    </location>
</feature>
<organism evidence="2 3">
    <name type="scientific">Rhizobium esperanzae</name>
    <dbReference type="NCBI Taxonomy" id="1967781"/>
    <lineage>
        <taxon>Bacteria</taxon>
        <taxon>Pseudomonadati</taxon>
        <taxon>Pseudomonadota</taxon>
        <taxon>Alphaproteobacteria</taxon>
        <taxon>Hyphomicrobiales</taxon>
        <taxon>Rhizobiaceae</taxon>
        <taxon>Rhizobium/Agrobacterium group</taxon>
        <taxon>Rhizobium</taxon>
    </lineage>
</organism>
<dbReference type="Gene3D" id="1.25.40.10">
    <property type="entry name" value="Tetratricopeptide repeat domain"/>
    <property type="match status" value="1"/>
</dbReference>
<dbReference type="InterPro" id="IPR029030">
    <property type="entry name" value="Caspase-like_dom_sf"/>
</dbReference>
<dbReference type="GO" id="GO:0004197">
    <property type="term" value="F:cysteine-type endopeptidase activity"/>
    <property type="evidence" value="ECO:0007669"/>
    <property type="project" value="InterPro"/>
</dbReference>
<gene>
    <name evidence="2" type="ORF">B5E41_27675</name>
</gene>